<dbReference type="InterPro" id="IPR025285">
    <property type="entry name" value="DUF4145"/>
</dbReference>
<dbReference type="AlphaFoldDB" id="A0A431V9U7"/>
<dbReference type="Gene3D" id="3.90.1570.30">
    <property type="match status" value="1"/>
</dbReference>
<dbReference type="InterPro" id="IPR006935">
    <property type="entry name" value="Helicase/UvrB_N"/>
</dbReference>
<evidence type="ECO:0000313" key="3">
    <source>
        <dbReference type="EMBL" id="RTR12756.1"/>
    </source>
</evidence>
<dbReference type="SMART" id="SM00487">
    <property type="entry name" value="DEXDc"/>
    <property type="match status" value="1"/>
</dbReference>
<dbReference type="EMBL" id="RXMA01000051">
    <property type="protein sequence ID" value="RTR12756.1"/>
    <property type="molecule type" value="Genomic_DNA"/>
</dbReference>
<evidence type="ECO:0000259" key="2">
    <source>
        <dbReference type="PROSITE" id="PS51192"/>
    </source>
</evidence>
<proteinExistence type="predicted"/>
<feature type="coiled-coil region" evidence="1">
    <location>
        <begin position="175"/>
        <end position="202"/>
    </location>
</feature>
<dbReference type="CDD" id="cd18799">
    <property type="entry name" value="SF2_C_EcoAI-like"/>
    <property type="match status" value="1"/>
</dbReference>
<dbReference type="Proteomes" id="UP000277007">
    <property type="component" value="Unassembled WGS sequence"/>
</dbReference>
<dbReference type="InterPro" id="IPR007409">
    <property type="entry name" value="Restrct_endonuc_type1_HsdR_N"/>
</dbReference>
<evidence type="ECO:0000313" key="4">
    <source>
        <dbReference type="Proteomes" id="UP000277007"/>
    </source>
</evidence>
<dbReference type="InterPro" id="IPR027417">
    <property type="entry name" value="P-loop_NTPase"/>
</dbReference>
<dbReference type="InterPro" id="IPR014001">
    <property type="entry name" value="Helicase_ATP-bd"/>
</dbReference>
<keyword evidence="1" id="KW-0175">Coiled coil</keyword>
<reference evidence="3 4" key="1">
    <citation type="submission" date="2018-12" db="EMBL/GenBank/DDBJ databases">
        <authorList>
            <person name="Yang Y."/>
        </authorList>
    </citation>
    <scope>NUCLEOTIDE SEQUENCE [LARGE SCALE GENOMIC DNA]</scope>
    <source>
        <strain evidence="3 4">L-25-5w-1</strain>
    </source>
</reference>
<dbReference type="CDD" id="cd18032">
    <property type="entry name" value="DEXHc_RE_I_III_res"/>
    <property type="match status" value="1"/>
</dbReference>
<dbReference type="PANTHER" id="PTHR47396">
    <property type="entry name" value="TYPE I RESTRICTION ENZYME ECOKI R PROTEIN"/>
    <property type="match status" value="1"/>
</dbReference>
<gene>
    <name evidence="3" type="ORF">EJ903_25260</name>
</gene>
<dbReference type="GO" id="GO:0005524">
    <property type="term" value="F:ATP binding"/>
    <property type="evidence" value="ECO:0007669"/>
    <property type="project" value="UniProtKB-KW"/>
</dbReference>
<protein>
    <submittedName>
        <fullName evidence="3">DUF4145 domain-containing protein</fullName>
    </submittedName>
</protein>
<evidence type="ECO:0000256" key="1">
    <source>
        <dbReference type="SAM" id="Coils"/>
    </source>
</evidence>
<keyword evidence="4" id="KW-1185">Reference proteome</keyword>
<dbReference type="GO" id="GO:0009307">
    <property type="term" value="P:DNA restriction-modification system"/>
    <property type="evidence" value="ECO:0007669"/>
    <property type="project" value="UniProtKB-KW"/>
</dbReference>
<dbReference type="Pfam" id="PF04851">
    <property type="entry name" value="ResIII"/>
    <property type="match status" value="1"/>
</dbReference>
<dbReference type="GO" id="GO:0005829">
    <property type="term" value="C:cytosol"/>
    <property type="evidence" value="ECO:0007669"/>
    <property type="project" value="TreeGrafter"/>
</dbReference>
<dbReference type="InterPro" id="IPR050742">
    <property type="entry name" value="Helicase_Restrict-Modif_Enz"/>
</dbReference>
<comment type="caution">
    <text evidence="3">The sequence shown here is derived from an EMBL/GenBank/DDBJ whole genome shotgun (WGS) entry which is preliminary data.</text>
</comment>
<dbReference type="Pfam" id="PF00271">
    <property type="entry name" value="Helicase_C"/>
    <property type="match status" value="1"/>
</dbReference>
<accession>A0A431V9U7</accession>
<organism evidence="3 4">
    <name type="scientific">Azospirillum griseum</name>
    <dbReference type="NCBI Taxonomy" id="2496639"/>
    <lineage>
        <taxon>Bacteria</taxon>
        <taxon>Pseudomonadati</taxon>
        <taxon>Pseudomonadota</taxon>
        <taxon>Alphaproteobacteria</taxon>
        <taxon>Rhodospirillales</taxon>
        <taxon>Azospirillaceae</taxon>
        <taxon>Azospirillum</taxon>
    </lineage>
</organism>
<dbReference type="SUPFAM" id="SSF52540">
    <property type="entry name" value="P-loop containing nucleoside triphosphate hydrolases"/>
    <property type="match status" value="2"/>
</dbReference>
<dbReference type="OrthoDB" id="9803459at2"/>
<dbReference type="Pfam" id="PF04313">
    <property type="entry name" value="HSDR_N"/>
    <property type="match status" value="1"/>
</dbReference>
<sequence>MSQFAFLKPEFPEIFALARKAELSATSDARTACVHARLALETAVKWLYAHERSLRSPYDTTLSALIHEGTFRALVGPALVAKAKLIKDHGNAAAHEVRAIPPDHALVAVRELFHIGYWLARTYARGVRPDAGVSFAPDALPRTVRVEAASLASLQTLVKRYESEAKAKDAAQAALIQSEEDARAKDAEIARLQAEIAAVRQANTAAPDTHDYNEAETRDAFIDLLLREAGWDLDRPNVREFRVTGMPNATGEGFVDYVLWGDDGAPLAVIEAKRTRRDARVGQQQAKLYADCLQRQYGVRPLIFTTNGYDHWLWDDERHPPRAVQGFLKKDELELWRQRKSARRLLSTTSIDGDIVERYYQTRAIRRVGEVFEKDHQRRALLVMATGSGKTRTVIAMIDQLMRANWVKRVLFLADRVALVRQAHNTFKTHLPSAPSANLIERHDAKKNDHHGARVCLSTYPTMMGLIDAMEGGQRRFGPGHFDLIVIDEAHRSIYRKYRAIFEYFDALLVGLTATPRDEIDRDTYSLFDLERGVPTDAYDLDQAVADRFLVPPRALSVPLRFVRDGIRYADLPEDEKAAWDELEWEGKLPAGDVDAGALNKWLFNTDTIDKVLEHLMTHGVKVASGDRLGKTIIFAKNHDHAKFIGERFDANYPHLAGQFARIVDYRIECSQSLIDAFSKPDAAPHIAISVDMLDTGIDVPEVVNLVFFKIVRSKTKFWQMIGRGTRLCPNLFGPGQHKTEFVIFDFCQNFEFFNQNPDVKDGAVGRSLSERLFCARVDIAHLLQDLPDGERSDRLLRLNAETRAHLRDEVAGMCLDNFLVRAKRRAVERFQTPDAWTRFSADDRDTLINEIAGLPTASVDDDVLAKQFDMIALNGQLALLNGDASFVRCKEKVMAIAAKLETLGNVPMVDAAMALILEVQTDDYWQDVDAWSLEEMRQRLRSLIKLIEGEDRILVYTDFTDQIGEADVIGLPIMGNGTDMARFQKKAQAFLKAHLDHITIQKLRRDQQLTAQDLGELERILVEDVGASGSDLDDARAQGGLGLFVRSLVGLERDAAKAAFAGFLTGRNLNANQIEFVNLIIEHLTERGAMDPRRLYESPFTDFDHQGISGLFPNADVQQIVQVIKEVGNRAAA</sequence>
<dbReference type="Pfam" id="PF08463">
    <property type="entry name" value="EcoEI_R_C"/>
    <property type="match status" value="1"/>
</dbReference>
<dbReference type="InterPro" id="IPR001650">
    <property type="entry name" value="Helicase_C-like"/>
</dbReference>
<dbReference type="Pfam" id="PF13643">
    <property type="entry name" value="DUF4145"/>
    <property type="match status" value="1"/>
</dbReference>
<dbReference type="InterPro" id="IPR013670">
    <property type="entry name" value="EcoEI_R_C_dom"/>
</dbReference>
<dbReference type="RefSeq" id="WP_126620647.1">
    <property type="nucleotide sequence ID" value="NZ_JBHUCY010000065.1"/>
</dbReference>
<dbReference type="PANTHER" id="PTHR47396:SF1">
    <property type="entry name" value="ATP-DEPENDENT HELICASE IRC3-RELATED"/>
    <property type="match status" value="1"/>
</dbReference>
<dbReference type="GO" id="GO:0003677">
    <property type="term" value="F:DNA binding"/>
    <property type="evidence" value="ECO:0007669"/>
    <property type="project" value="UniProtKB-KW"/>
</dbReference>
<dbReference type="PROSITE" id="PS51192">
    <property type="entry name" value="HELICASE_ATP_BIND_1"/>
    <property type="match status" value="1"/>
</dbReference>
<feature type="domain" description="Helicase ATP-binding" evidence="2">
    <location>
        <begin position="371"/>
        <end position="534"/>
    </location>
</feature>
<dbReference type="GO" id="GO:0009035">
    <property type="term" value="F:type I site-specific deoxyribonuclease activity"/>
    <property type="evidence" value="ECO:0007669"/>
    <property type="project" value="UniProtKB-EC"/>
</dbReference>
<name>A0A431V9U7_9PROT</name>
<dbReference type="Gene3D" id="3.40.50.300">
    <property type="entry name" value="P-loop containing nucleotide triphosphate hydrolases"/>
    <property type="match status" value="2"/>
</dbReference>